<accession>A0A9Q0S400</accession>
<evidence type="ECO:0000313" key="3">
    <source>
        <dbReference type="Proteomes" id="UP001151699"/>
    </source>
</evidence>
<dbReference type="SUPFAM" id="SSF47473">
    <property type="entry name" value="EF-hand"/>
    <property type="match status" value="1"/>
</dbReference>
<feature type="domain" description="EF-hand" evidence="1">
    <location>
        <begin position="1"/>
        <end position="30"/>
    </location>
</feature>
<dbReference type="InterPro" id="IPR011992">
    <property type="entry name" value="EF-hand-dom_pair"/>
</dbReference>
<evidence type="ECO:0000259" key="1">
    <source>
        <dbReference type="PROSITE" id="PS50222"/>
    </source>
</evidence>
<dbReference type="Proteomes" id="UP001151699">
    <property type="component" value="Chromosome B"/>
</dbReference>
<gene>
    <name evidence="2" type="ORF">Bhyg_07608</name>
</gene>
<dbReference type="Gene3D" id="1.10.238.10">
    <property type="entry name" value="EF-hand"/>
    <property type="match status" value="1"/>
</dbReference>
<dbReference type="GO" id="GO:0005509">
    <property type="term" value="F:calcium ion binding"/>
    <property type="evidence" value="ECO:0007669"/>
    <property type="project" value="InterPro"/>
</dbReference>
<name>A0A9Q0S400_9DIPT</name>
<keyword evidence="3" id="KW-1185">Reference proteome</keyword>
<sequence length="63" mass="7260">METFRKFNKNRTGFVSRTDFVLALATIGENVKPEDKAKAVQKSVDANGKVNYIISWTYTFREK</sequence>
<dbReference type="AlphaFoldDB" id="A0A9Q0S400"/>
<comment type="caution">
    <text evidence="2">The sequence shown here is derived from an EMBL/GenBank/DDBJ whole genome shotgun (WGS) entry which is preliminary data.</text>
</comment>
<evidence type="ECO:0000313" key="2">
    <source>
        <dbReference type="EMBL" id="KAJ6642655.1"/>
    </source>
</evidence>
<organism evidence="2 3">
    <name type="scientific">Pseudolycoriella hygida</name>
    <dbReference type="NCBI Taxonomy" id="35572"/>
    <lineage>
        <taxon>Eukaryota</taxon>
        <taxon>Metazoa</taxon>
        <taxon>Ecdysozoa</taxon>
        <taxon>Arthropoda</taxon>
        <taxon>Hexapoda</taxon>
        <taxon>Insecta</taxon>
        <taxon>Pterygota</taxon>
        <taxon>Neoptera</taxon>
        <taxon>Endopterygota</taxon>
        <taxon>Diptera</taxon>
        <taxon>Nematocera</taxon>
        <taxon>Sciaroidea</taxon>
        <taxon>Sciaridae</taxon>
        <taxon>Pseudolycoriella</taxon>
    </lineage>
</organism>
<dbReference type="EMBL" id="WJQU01000002">
    <property type="protein sequence ID" value="KAJ6642655.1"/>
    <property type="molecule type" value="Genomic_DNA"/>
</dbReference>
<dbReference type="PROSITE" id="PS50222">
    <property type="entry name" value="EF_HAND_2"/>
    <property type="match status" value="1"/>
</dbReference>
<proteinExistence type="predicted"/>
<reference evidence="2" key="1">
    <citation type="submission" date="2022-07" db="EMBL/GenBank/DDBJ databases">
        <authorList>
            <person name="Trinca V."/>
            <person name="Uliana J.V.C."/>
            <person name="Torres T.T."/>
            <person name="Ward R.J."/>
            <person name="Monesi N."/>
        </authorList>
    </citation>
    <scope>NUCLEOTIDE SEQUENCE</scope>
    <source>
        <strain evidence="2">HSMRA1968</strain>
        <tissue evidence="2">Whole embryos</tissue>
    </source>
</reference>
<dbReference type="InterPro" id="IPR002048">
    <property type="entry name" value="EF_hand_dom"/>
</dbReference>
<protein>
    <recommendedName>
        <fullName evidence="1">EF-hand domain-containing protein</fullName>
    </recommendedName>
</protein>